<reference evidence="2" key="2">
    <citation type="submission" date="2025-08" db="UniProtKB">
        <authorList>
            <consortium name="Ensembl"/>
        </authorList>
    </citation>
    <scope>IDENTIFICATION</scope>
</reference>
<keyword evidence="1" id="KW-0732">Signal</keyword>
<evidence type="ECO:0000313" key="2">
    <source>
        <dbReference type="Ensembl" id="ENSPNAP00000066645.1"/>
    </source>
</evidence>
<evidence type="ECO:0008006" key="4">
    <source>
        <dbReference type="Google" id="ProtNLM"/>
    </source>
</evidence>
<feature type="chain" id="PRO_5043871150" description="Secreted protein" evidence="1">
    <location>
        <begin position="19"/>
        <end position="86"/>
    </location>
</feature>
<feature type="signal peptide" evidence="1">
    <location>
        <begin position="1"/>
        <end position="18"/>
    </location>
</feature>
<name>A0AAR2KQT8_PYGNA</name>
<dbReference type="Proteomes" id="UP001501920">
    <property type="component" value="Chromosome 2"/>
</dbReference>
<reference evidence="2" key="3">
    <citation type="submission" date="2025-09" db="UniProtKB">
        <authorList>
            <consortium name="Ensembl"/>
        </authorList>
    </citation>
    <scope>IDENTIFICATION</scope>
</reference>
<keyword evidence="3" id="KW-1185">Reference proteome</keyword>
<proteinExistence type="predicted"/>
<reference evidence="2 3" key="1">
    <citation type="submission" date="2020-10" db="EMBL/GenBank/DDBJ databases">
        <title>Pygocentrus nattereri (red-bellied piranha) genome, fPygNat1, primary haplotype.</title>
        <authorList>
            <person name="Myers G."/>
            <person name="Meyer A."/>
            <person name="Karagic N."/>
            <person name="Pippel M."/>
            <person name="Winkler S."/>
            <person name="Tracey A."/>
            <person name="Wood J."/>
            <person name="Formenti G."/>
            <person name="Howe K."/>
            <person name="Fedrigo O."/>
            <person name="Jarvis E.D."/>
        </authorList>
    </citation>
    <scope>NUCLEOTIDE SEQUENCE [LARGE SCALE GENOMIC DNA]</scope>
</reference>
<organism evidence="2 3">
    <name type="scientific">Pygocentrus nattereri</name>
    <name type="common">Red-bellied piranha</name>
    <dbReference type="NCBI Taxonomy" id="42514"/>
    <lineage>
        <taxon>Eukaryota</taxon>
        <taxon>Metazoa</taxon>
        <taxon>Chordata</taxon>
        <taxon>Craniata</taxon>
        <taxon>Vertebrata</taxon>
        <taxon>Euteleostomi</taxon>
        <taxon>Actinopterygii</taxon>
        <taxon>Neopterygii</taxon>
        <taxon>Teleostei</taxon>
        <taxon>Ostariophysi</taxon>
        <taxon>Characiformes</taxon>
        <taxon>Characoidei</taxon>
        <taxon>Pygocentrus</taxon>
    </lineage>
</organism>
<accession>A0AAR2KQT8</accession>
<evidence type="ECO:0000313" key="3">
    <source>
        <dbReference type="Proteomes" id="UP001501920"/>
    </source>
</evidence>
<sequence>LICTLYTTLISALLVVNAIFLHSSVLNTINTCTKHVQLIIIQCPENGQCFLPTFLPFDLNRVVLVLSSIYVSKITRLMRIVLLTQL</sequence>
<dbReference type="AlphaFoldDB" id="A0AAR2KQT8"/>
<protein>
    <recommendedName>
        <fullName evidence="4">Secreted protein</fullName>
    </recommendedName>
</protein>
<evidence type="ECO:0000256" key="1">
    <source>
        <dbReference type="SAM" id="SignalP"/>
    </source>
</evidence>
<dbReference type="Ensembl" id="ENSPNAT00000066721.1">
    <property type="protein sequence ID" value="ENSPNAP00000066645.1"/>
    <property type="gene ID" value="ENSPNAG00000035952.1"/>
</dbReference>